<feature type="transmembrane region" description="Helical" evidence="1">
    <location>
        <begin position="12"/>
        <end position="34"/>
    </location>
</feature>
<protein>
    <submittedName>
        <fullName evidence="2">Uncharacterized protein</fullName>
    </submittedName>
</protein>
<sequence>MGELHASLDAMGVEQQACVLAFLVSYPLTLGALFEQRGRRMAAGVAAVSVVCFGIFTDPWFHAVLLVALAIGAIGLFIMTVYVIDRVSRHYAFKGLPIEEVEFVDSDEPDAEPALPQPASGHPRFPVVGVVSVKH</sequence>
<keyword evidence="1" id="KW-1133">Transmembrane helix</keyword>
<name>A0A3N7HUS6_9BURK</name>
<feature type="transmembrane region" description="Helical" evidence="1">
    <location>
        <begin position="63"/>
        <end position="84"/>
    </location>
</feature>
<dbReference type="AlphaFoldDB" id="A0A3N7HUS6"/>
<evidence type="ECO:0000256" key="1">
    <source>
        <dbReference type="SAM" id="Phobius"/>
    </source>
</evidence>
<evidence type="ECO:0000313" key="3">
    <source>
        <dbReference type="Proteomes" id="UP000267464"/>
    </source>
</evidence>
<keyword evidence="1" id="KW-0812">Transmembrane</keyword>
<comment type="caution">
    <text evidence="2">The sequence shown here is derived from an EMBL/GenBank/DDBJ whole genome shotgun (WGS) entry which is preliminary data.</text>
</comment>
<feature type="transmembrane region" description="Helical" evidence="1">
    <location>
        <begin position="41"/>
        <end position="57"/>
    </location>
</feature>
<keyword evidence="3" id="KW-1185">Reference proteome</keyword>
<keyword evidence="1" id="KW-0472">Membrane</keyword>
<dbReference type="EMBL" id="QUSW01000001">
    <property type="protein sequence ID" value="RQP25583.1"/>
    <property type="molecule type" value="Genomic_DNA"/>
</dbReference>
<accession>A0A3N7HUS6</accession>
<evidence type="ECO:0000313" key="2">
    <source>
        <dbReference type="EMBL" id="RQP25583.1"/>
    </source>
</evidence>
<reference evidence="2 3" key="1">
    <citation type="submission" date="2018-08" db="EMBL/GenBank/DDBJ databases">
        <authorList>
            <person name="Khan S.A."/>
            <person name="Jeon C.O."/>
            <person name="Chun B.H."/>
            <person name="Jeong S.E."/>
        </authorList>
    </citation>
    <scope>NUCLEOTIDE SEQUENCE [LARGE SCALE GENOMIC DNA]</scope>
    <source>
        <strain evidence="2 3">S-16</strain>
    </source>
</reference>
<proteinExistence type="predicted"/>
<organism evidence="2 3">
    <name type="scientific">Piscinibacter terrae</name>
    <dbReference type="NCBI Taxonomy" id="2496871"/>
    <lineage>
        <taxon>Bacteria</taxon>
        <taxon>Pseudomonadati</taxon>
        <taxon>Pseudomonadota</taxon>
        <taxon>Betaproteobacteria</taxon>
        <taxon>Burkholderiales</taxon>
        <taxon>Sphaerotilaceae</taxon>
        <taxon>Piscinibacter</taxon>
    </lineage>
</organism>
<dbReference type="Proteomes" id="UP000267464">
    <property type="component" value="Unassembled WGS sequence"/>
</dbReference>
<reference evidence="2 3" key="2">
    <citation type="submission" date="2018-12" db="EMBL/GenBank/DDBJ databases">
        <title>Rhizobacter gummiphilus sp. nov., a rubber-degrading bacterium isolated from the soil of a botanical garden in Japan.</title>
        <authorList>
            <person name="Shunsuke S.S."/>
        </authorList>
    </citation>
    <scope>NUCLEOTIDE SEQUENCE [LARGE SCALE GENOMIC DNA]</scope>
    <source>
        <strain evidence="2 3">S-16</strain>
    </source>
</reference>
<gene>
    <name evidence="2" type="ORF">DZC73_00435</name>
</gene>